<gene>
    <name evidence="3" type="primary">CUNH10orf67</name>
</gene>
<feature type="domain" description="DUF4709" evidence="1">
    <location>
        <begin position="119"/>
        <end position="190"/>
    </location>
</feature>
<name>A0A8B7QLL4_HIPAR</name>
<dbReference type="Pfam" id="PF15821">
    <property type="entry name" value="DUF4709"/>
    <property type="match status" value="1"/>
</dbReference>
<dbReference type="AlphaFoldDB" id="A0A8B7QLL4"/>
<sequence length="197" mass="23034">MANNLNLNVGEDDIEEPLEMVPEEMTNEEFLELEQECIAEEELWFHDVVGIVTRRVHYFLSSLRGTFSIRQKATKARAEEPRILCLFSEACRRRLQRLALAYLDFSGIEFENQIQSSGVIIIIKSLQVDFGFLKQLLQLKFEDRLKEESFNLFTALYDRILTIEKHCQQNEDTLRKCYNQQLADAIAVIRGMYKVGF</sequence>
<dbReference type="InterPro" id="IPR031651">
    <property type="entry name" value="DUF4709"/>
</dbReference>
<dbReference type="KEGG" id="hai:109377560"/>
<dbReference type="PANTHER" id="PTHR22382">
    <property type="entry name" value="RIKEN CDNA 4921504E06 GENE"/>
    <property type="match status" value="1"/>
</dbReference>
<dbReference type="RefSeq" id="XP_019489491.1">
    <property type="nucleotide sequence ID" value="XM_019633946.1"/>
</dbReference>
<organism evidence="2 3">
    <name type="scientific">Hipposideros armiger</name>
    <name type="common">Great Himalayan leaf-nosed bat</name>
    <dbReference type="NCBI Taxonomy" id="186990"/>
    <lineage>
        <taxon>Eukaryota</taxon>
        <taxon>Metazoa</taxon>
        <taxon>Chordata</taxon>
        <taxon>Craniata</taxon>
        <taxon>Vertebrata</taxon>
        <taxon>Euteleostomi</taxon>
        <taxon>Mammalia</taxon>
        <taxon>Eutheria</taxon>
        <taxon>Laurasiatheria</taxon>
        <taxon>Chiroptera</taxon>
        <taxon>Yinpterochiroptera</taxon>
        <taxon>Rhinolophoidea</taxon>
        <taxon>Hipposideridae</taxon>
        <taxon>Hipposideros</taxon>
    </lineage>
</organism>
<dbReference type="GeneID" id="109377560"/>
<protein>
    <submittedName>
        <fullName evidence="3">Uncharacterized protein C10orf67 homolog, mitochondrial</fullName>
    </submittedName>
</protein>
<accession>A0A8B7QLL4</accession>
<evidence type="ECO:0000313" key="2">
    <source>
        <dbReference type="Proteomes" id="UP000694851"/>
    </source>
</evidence>
<dbReference type="InterPro" id="IPR040119">
    <property type="entry name" value="C10orf67-like"/>
</dbReference>
<dbReference type="OrthoDB" id="10027521at2759"/>
<keyword evidence="2" id="KW-1185">Reference proteome</keyword>
<evidence type="ECO:0000259" key="1">
    <source>
        <dbReference type="Pfam" id="PF15821"/>
    </source>
</evidence>
<dbReference type="CTD" id="103176282"/>
<dbReference type="Proteomes" id="UP000694851">
    <property type="component" value="Unplaced"/>
</dbReference>
<evidence type="ECO:0000313" key="3">
    <source>
        <dbReference type="RefSeq" id="XP_019489491.1"/>
    </source>
</evidence>
<dbReference type="PANTHER" id="PTHR22382:SF7">
    <property type="entry name" value="RIKEN CDNA 4921504E06 GENE"/>
    <property type="match status" value="1"/>
</dbReference>
<reference evidence="3" key="1">
    <citation type="submission" date="2025-08" db="UniProtKB">
        <authorList>
            <consortium name="RefSeq"/>
        </authorList>
    </citation>
    <scope>IDENTIFICATION</scope>
    <source>
        <tissue evidence="3">Muscle</tissue>
    </source>
</reference>
<proteinExistence type="predicted"/>